<accession>A0A0E9TEL4</accession>
<proteinExistence type="predicted"/>
<organism evidence="1">
    <name type="scientific">Anguilla anguilla</name>
    <name type="common">European freshwater eel</name>
    <name type="synonym">Muraena anguilla</name>
    <dbReference type="NCBI Taxonomy" id="7936"/>
    <lineage>
        <taxon>Eukaryota</taxon>
        <taxon>Metazoa</taxon>
        <taxon>Chordata</taxon>
        <taxon>Craniata</taxon>
        <taxon>Vertebrata</taxon>
        <taxon>Euteleostomi</taxon>
        <taxon>Actinopterygii</taxon>
        <taxon>Neopterygii</taxon>
        <taxon>Teleostei</taxon>
        <taxon>Anguilliformes</taxon>
        <taxon>Anguillidae</taxon>
        <taxon>Anguilla</taxon>
    </lineage>
</organism>
<sequence length="17" mass="1879">MIFLPEPSLNSCPQSCL</sequence>
<evidence type="ECO:0000313" key="1">
    <source>
        <dbReference type="EMBL" id="JAH51320.1"/>
    </source>
</evidence>
<protein>
    <submittedName>
        <fullName evidence="1">Uncharacterized protein</fullName>
    </submittedName>
</protein>
<dbReference type="EMBL" id="GBXM01057257">
    <property type="protein sequence ID" value="JAH51320.1"/>
    <property type="molecule type" value="Transcribed_RNA"/>
</dbReference>
<dbReference type="AlphaFoldDB" id="A0A0E9TEL4"/>
<reference evidence="1" key="1">
    <citation type="submission" date="2014-11" db="EMBL/GenBank/DDBJ databases">
        <authorList>
            <person name="Amaro Gonzalez C."/>
        </authorList>
    </citation>
    <scope>NUCLEOTIDE SEQUENCE</scope>
</reference>
<name>A0A0E9TEL4_ANGAN</name>
<reference evidence="1" key="2">
    <citation type="journal article" date="2015" name="Fish Shellfish Immunol.">
        <title>Early steps in the European eel (Anguilla anguilla)-Vibrio vulnificus interaction in the gills: Role of the RtxA13 toxin.</title>
        <authorList>
            <person name="Callol A."/>
            <person name="Pajuelo D."/>
            <person name="Ebbesson L."/>
            <person name="Teles M."/>
            <person name="MacKenzie S."/>
            <person name="Amaro C."/>
        </authorList>
    </citation>
    <scope>NUCLEOTIDE SEQUENCE</scope>
</reference>